<evidence type="ECO:0000256" key="8">
    <source>
        <dbReference type="ARBA" id="ARBA00023235"/>
    </source>
</evidence>
<evidence type="ECO:0000256" key="4">
    <source>
        <dbReference type="ARBA" id="ARBA00022801"/>
    </source>
</evidence>
<evidence type="ECO:0000256" key="9">
    <source>
        <dbReference type="ARBA" id="ARBA00023242"/>
    </source>
</evidence>
<keyword evidence="6 11" id="KW-0067">ATP-binding</keyword>
<dbReference type="GO" id="GO:0005524">
    <property type="term" value="F:ATP binding"/>
    <property type="evidence" value="ECO:0007669"/>
    <property type="project" value="UniProtKB-KW"/>
</dbReference>
<evidence type="ECO:0000256" key="10">
    <source>
        <dbReference type="ARBA" id="ARBA00034617"/>
    </source>
</evidence>
<dbReference type="SMART" id="SM00487">
    <property type="entry name" value="DEXDc"/>
    <property type="match status" value="1"/>
</dbReference>
<evidence type="ECO:0000313" key="14">
    <source>
        <dbReference type="EMBL" id="CAG8733814.1"/>
    </source>
</evidence>
<dbReference type="PANTHER" id="PTHR13710">
    <property type="entry name" value="DNA HELICASE RECQ FAMILY MEMBER"/>
    <property type="match status" value="1"/>
</dbReference>
<proteinExistence type="inferred from homology"/>
<dbReference type="FunFam" id="3.40.50.300:FF:000296">
    <property type="entry name" value="ATP-dependent DNA helicase RecQ"/>
    <property type="match status" value="1"/>
</dbReference>
<dbReference type="InterPro" id="IPR032284">
    <property type="entry name" value="RecQ_Zn-bd"/>
</dbReference>
<evidence type="ECO:0000256" key="2">
    <source>
        <dbReference type="ARBA" id="ARBA00005446"/>
    </source>
</evidence>
<feature type="domain" description="Helicase ATP-binding" evidence="12">
    <location>
        <begin position="372"/>
        <end position="551"/>
    </location>
</feature>
<dbReference type="CDD" id="cd17920">
    <property type="entry name" value="DEXHc_RecQ"/>
    <property type="match status" value="1"/>
</dbReference>
<comment type="catalytic activity">
    <reaction evidence="10 11">
        <text>Couples ATP hydrolysis with the unwinding of duplex DNA by translocating in the 3'-5' direction.</text>
        <dbReference type="EC" id="5.6.2.4"/>
    </reaction>
</comment>
<dbReference type="InterPro" id="IPR004589">
    <property type="entry name" value="DNA_helicase_ATP-dep_RecQ"/>
</dbReference>
<protein>
    <recommendedName>
        <fullName evidence="11">ATP-dependent DNA helicase</fullName>
        <ecNumber evidence="11">5.6.2.4</ecNumber>
    </recommendedName>
</protein>
<dbReference type="GO" id="GO:0043138">
    <property type="term" value="F:3'-5' DNA helicase activity"/>
    <property type="evidence" value="ECO:0007669"/>
    <property type="project" value="UniProtKB-EC"/>
</dbReference>
<dbReference type="Pfam" id="PF00270">
    <property type="entry name" value="DEAD"/>
    <property type="match status" value="1"/>
</dbReference>
<dbReference type="InterPro" id="IPR036388">
    <property type="entry name" value="WH-like_DNA-bd_sf"/>
</dbReference>
<keyword evidence="9 11" id="KW-0539">Nucleus</keyword>
<keyword evidence="5 11" id="KW-0347">Helicase</keyword>
<evidence type="ECO:0000259" key="13">
    <source>
        <dbReference type="PROSITE" id="PS51194"/>
    </source>
</evidence>
<dbReference type="GO" id="GO:0005694">
    <property type="term" value="C:chromosome"/>
    <property type="evidence" value="ECO:0007669"/>
    <property type="project" value="TreeGrafter"/>
</dbReference>
<dbReference type="CDD" id="cd18794">
    <property type="entry name" value="SF2_C_RecQ"/>
    <property type="match status" value="1"/>
</dbReference>
<dbReference type="GO" id="GO:0006260">
    <property type="term" value="P:DNA replication"/>
    <property type="evidence" value="ECO:0007669"/>
    <property type="project" value="InterPro"/>
</dbReference>
<dbReference type="InterPro" id="IPR002464">
    <property type="entry name" value="DNA/RNA_helicase_DEAH_CS"/>
</dbReference>
<dbReference type="InterPro" id="IPR014001">
    <property type="entry name" value="Helicase_ATP-bd"/>
</dbReference>
<feature type="domain" description="Helicase C-terminal" evidence="13">
    <location>
        <begin position="580"/>
        <end position="723"/>
    </location>
</feature>
<dbReference type="GO" id="GO:0016787">
    <property type="term" value="F:hydrolase activity"/>
    <property type="evidence" value="ECO:0007669"/>
    <property type="project" value="UniProtKB-KW"/>
</dbReference>
<dbReference type="GO" id="GO:0005634">
    <property type="term" value="C:nucleus"/>
    <property type="evidence" value="ECO:0007669"/>
    <property type="project" value="UniProtKB-SubCell"/>
</dbReference>
<keyword evidence="7" id="KW-0238">DNA-binding</keyword>
<sequence>MSVTFVPKNNLEQQLKWLTENRPKRRVPCSPLDLQQNTKCSRVYSNKENIDISTWREDINPVASLTGTCEQNAIILDDDSTILNADFTISTKTYEEWINEFEPFTEEELKSDLEALGLKDIINPNKDASDKNNIVNANAQTCEIYDDLIKDFEPFTEEELKSDLENFGLIISPSTTYVKPNAEVPTFKLDLNFSKLECIDITHNLWPENNQDLVNMSYDELKQCLSTAQFIKCKIGDELCDLIEGSTSDDCRKTLLRKKRVDSFRRIEIIKEKLKLSNSSSITQTFVGSTSTLNTFHITENKSTFKSAFFKSANIHFNNDSNNEVYSVSSDRLISSNNNIVDSSSQENAEIFKVLRGNFKLETFRQNQLEAINATLQKKDVFVLMPTGGGKSLCYQLPAVLDNIRTNKVTIVISPLLSLIQDQIQRLNQLKIHALELQGDHDISRRNLVFHELEKSAPTLVLLYLTPEMLNRSNRVMDLIQSLHHRGRLARFVIDEAHCVSQWGHDFRPDYKDLGQLKVKFPNIPMIALTATATARVKEDVMHNLSMKHCKIFIQGFNRSNLVYQVWNKSKHVDTQIVNFIRSHYLKETGIIYCTSKASCEDVAQMLCKKGLNAAYYHAGLDKRDRQRIQEDWHSNKVRIIVATTAFGMGIDKPNVRYVIHYSLPQSLEGYYQETGRAGRDGKKSNKYDCRRQQILAYFGELFNSNQCRKTCDNCEMAATARIIEFDATDAAKEIIRVVDRNKHADVTSNQFISMMRTENSKNFASIVQKKHLVLPPEFKPSTLSKDQLDKLFKTMILQEFLLEQNQPNNQGYITSYIKVGIKANDLLRGKETITLKM</sequence>
<accession>A0A9N9NHK2</accession>
<dbReference type="PROSITE" id="PS51192">
    <property type="entry name" value="HELICASE_ATP_BIND_1"/>
    <property type="match status" value="1"/>
</dbReference>
<dbReference type="InterPro" id="IPR001650">
    <property type="entry name" value="Helicase_C-like"/>
</dbReference>
<dbReference type="InterPro" id="IPR027417">
    <property type="entry name" value="P-loop_NTPase"/>
</dbReference>
<dbReference type="OrthoDB" id="10261556at2759"/>
<dbReference type="EC" id="5.6.2.4" evidence="11"/>
<evidence type="ECO:0000256" key="6">
    <source>
        <dbReference type="ARBA" id="ARBA00022840"/>
    </source>
</evidence>
<dbReference type="InterPro" id="IPR018982">
    <property type="entry name" value="RQC_domain"/>
</dbReference>
<dbReference type="InterPro" id="IPR011545">
    <property type="entry name" value="DEAD/DEAH_box_helicase_dom"/>
</dbReference>
<dbReference type="FunFam" id="3.40.50.300:FF:000156">
    <property type="entry name" value="ATP-dependent DNA helicase recQ"/>
    <property type="match status" value="1"/>
</dbReference>
<evidence type="ECO:0000256" key="5">
    <source>
        <dbReference type="ARBA" id="ARBA00022806"/>
    </source>
</evidence>
<dbReference type="PANTHER" id="PTHR13710:SF153">
    <property type="entry name" value="RECQ-LIKE DNA HELICASE BLM"/>
    <property type="match status" value="1"/>
</dbReference>
<dbReference type="Pfam" id="PF16124">
    <property type="entry name" value="RecQ_Zn_bind"/>
    <property type="match status" value="1"/>
</dbReference>
<dbReference type="GO" id="GO:0000724">
    <property type="term" value="P:double-strand break repair via homologous recombination"/>
    <property type="evidence" value="ECO:0007669"/>
    <property type="project" value="TreeGrafter"/>
</dbReference>
<dbReference type="Pfam" id="PF00271">
    <property type="entry name" value="Helicase_C"/>
    <property type="match status" value="1"/>
</dbReference>
<comment type="caution">
    <text evidence="14">The sequence shown here is derived from an EMBL/GenBank/DDBJ whole genome shotgun (WGS) entry which is preliminary data.</text>
</comment>
<dbReference type="SUPFAM" id="SSF52540">
    <property type="entry name" value="P-loop containing nucleoside triphosphate hydrolases"/>
    <property type="match status" value="1"/>
</dbReference>
<evidence type="ECO:0000256" key="1">
    <source>
        <dbReference type="ARBA" id="ARBA00004123"/>
    </source>
</evidence>
<dbReference type="EMBL" id="CAJVQA010014895">
    <property type="protein sequence ID" value="CAG8733814.1"/>
    <property type="molecule type" value="Genomic_DNA"/>
</dbReference>
<dbReference type="NCBIfam" id="TIGR00614">
    <property type="entry name" value="recQ_fam"/>
    <property type="match status" value="1"/>
</dbReference>
<dbReference type="GO" id="GO:0005737">
    <property type="term" value="C:cytoplasm"/>
    <property type="evidence" value="ECO:0007669"/>
    <property type="project" value="TreeGrafter"/>
</dbReference>
<dbReference type="Proteomes" id="UP000789759">
    <property type="component" value="Unassembled WGS sequence"/>
</dbReference>
<dbReference type="Gene3D" id="1.10.10.10">
    <property type="entry name" value="Winged helix-like DNA-binding domain superfamily/Winged helix DNA-binding domain"/>
    <property type="match status" value="1"/>
</dbReference>
<comment type="similarity">
    <text evidence="2 11">Belongs to the helicase family. RecQ subfamily.</text>
</comment>
<reference evidence="14" key="1">
    <citation type="submission" date="2021-06" db="EMBL/GenBank/DDBJ databases">
        <authorList>
            <person name="Kallberg Y."/>
            <person name="Tangrot J."/>
            <person name="Rosling A."/>
        </authorList>
    </citation>
    <scope>NUCLEOTIDE SEQUENCE</scope>
    <source>
        <strain evidence="14">FL966</strain>
    </source>
</reference>
<feature type="non-terminal residue" evidence="14">
    <location>
        <position position="1"/>
    </location>
</feature>
<organism evidence="14 15">
    <name type="scientific">Cetraspora pellucida</name>
    <dbReference type="NCBI Taxonomy" id="1433469"/>
    <lineage>
        <taxon>Eukaryota</taxon>
        <taxon>Fungi</taxon>
        <taxon>Fungi incertae sedis</taxon>
        <taxon>Mucoromycota</taxon>
        <taxon>Glomeromycotina</taxon>
        <taxon>Glomeromycetes</taxon>
        <taxon>Diversisporales</taxon>
        <taxon>Gigasporaceae</taxon>
        <taxon>Cetraspora</taxon>
    </lineage>
</organism>
<dbReference type="SMART" id="SM00490">
    <property type="entry name" value="HELICc"/>
    <property type="match status" value="1"/>
</dbReference>
<comment type="catalytic activity">
    <reaction evidence="11">
        <text>ATP + H2O = ADP + phosphate + H(+)</text>
        <dbReference type="Rhea" id="RHEA:13065"/>
        <dbReference type="ChEBI" id="CHEBI:15377"/>
        <dbReference type="ChEBI" id="CHEBI:15378"/>
        <dbReference type="ChEBI" id="CHEBI:30616"/>
        <dbReference type="ChEBI" id="CHEBI:43474"/>
        <dbReference type="ChEBI" id="CHEBI:456216"/>
    </reaction>
</comment>
<dbReference type="Pfam" id="PF09382">
    <property type="entry name" value="RQC"/>
    <property type="match status" value="1"/>
</dbReference>
<gene>
    <name evidence="14" type="ORF">CPELLU_LOCUS13661</name>
</gene>
<evidence type="ECO:0000256" key="3">
    <source>
        <dbReference type="ARBA" id="ARBA00022741"/>
    </source>
</evidence>
<evidence type="ECO:0000256" key="11">
    <source>
        <dbReference type="RuleBase" id="RU364117"/>
    </source>
</evidence>
<keyword evidence="4 11" id="KW-0378">Hydrolase</keyword>
<dbReference type="GO" id="GO:0003677">
    <property type="term" value="F:DNA binding"/>
    <property type="evidence" value="ECO:0007669"/>
    <property type="project" value="UniProtKB-KW"/>
</dbReference>
<keyword evidence="15" id="KW-1185">Reference proteome</keyword>
<dbReference type="PROSITE" id="PS51194">
    <property type="entry name" value="HELICASE_CTER"/>
    <property type="match status" value="1"/>
</dbReference>
<comment type="subcellular location">
    <subcellularLocation>
        <location evidence="1 11">Nucleus</location>
    </subcellularLocation>
</comment>
<name>A0A9N9NHK2_9GLOM</name>
<evidence type="ECO:0000313" key="15">
    <source>
        <dbReference type="Proteomes" id="UP000789759"/>
    </source>
</evidence>
<dbReference type="Gene3D" id="3.40.50.300">
    <property type="entry name" value="P-loop containing nucleotide triphosphate hydrolases"/>
    <property type="match status" value="2"/>
</dbReference>
<evidence type="ECO:0000256" key="7">
    <source>
        <dbReference type="ARBA" id="ARBA00023125"/>
    </source>
</evidence>
<dbReference type="GO" id="GO:0009378">
    <property type="term" value="F:four-way junction helicase activity"/>
    <property type="evidence" value="ECO:0007669"/>
    <property type="project" value="TreeGrafter"/>
</dbReference>
<keyword evidence="3 11" id="KW-0547">Nucleotide-binding</keyword>
<dbReference type="AlphaFoldDB" id="A0A9N9NHK2"/>
<keyword evidence="8" id="KW-0413">Isomerase</keyword>
<evidence type="ECO:0000259" key="12">
    <source>
        <dbReference type="PROSITE" id="PS51192"/>
    </source>
</evidence>
<dbReference type="PROSITE" id="PS00690">
    <property type="entry name" value="DEAH_ATP_HELICASE"/>
    <property type="match status" value="1"/>
</dbReference>